<gene>
    <name evidence="2" type="ORF">HK413_10885</name>
</gene>
<evidence type="ECO:0000313" key="2">
    <source>
        <dbReference type="EMBL" id="NNU34489.1"/>
    </source>
</evidence>
<feature type="transmembrane region" description="Helical" evidence="1">
    <location>
        <begin position="129"/>
        <end position="150"/>
    </location>
</feature>
<sequence length="185" mass="20414">MAFITLSTLVTDPFVAALCNTLVHSLWQGLVLAALTGFIIIFTRKATAAIRYNLLITALTLFAIGVSVTFITEFKQANVVTAIPVAKVQQPPLNIVFTPILNDVNTPIITASFSDRLFGYLNNNHNTIVLIWFLIICAKSMQLGFGLWGVNRLKTKQVSAASAFWNDKLKQLANTAWLLNKLLAY</sequence>
<name>A0ABX1W5B6_9SPHI</name>
<evidence type="ECO:0000313" key="3">
    <source>
        <dbReference type="Proteomes" id="UP000566071"/>
    </source>
</evidence>
<comment type="caution">
    <text evidence="2">The sequence shown here is derived from an EMBL/GenBank/DDBJ whole genome shotgun (WGS) entry which is preliminary data.</text>
</comment>
<dbReference type="EMBL" id="JABFCR010000049">
    <property type="protein sequence ID" value="NNU34489.1"/>
    <property type="molecule type" value="Genomic_DNA"/>
</dbReference>
<keyword evidence="1" id="KW-0812">Transmembrane</keyword>
<accession>A0ABX1W5B6</accession>
<keyword evidence="1" id="KW-1133">Transmembrane helix</keyword>
<keyword evidence="3" id="KW-1185">Reference proteome</keyword>
<evidence type="ECO:0000256" key="1">
    <source>
        <dbReference type="SAM" id="Phobius"/>
    </source>
</evidence>
<proteinExistence type="predicted"/>
<feature type="transmembrane region" description="Helical" evidence="1">
    <location>
        <begin position="26"/>
        <end position="43"/>
    </location>
</feature>
<keyword evidence="1" id="KW-0472">Membrane</keyword>
<reference evidence="2 3" key="1">
    <citation type="submission" date="2020-05" db="EMBL/GenBank/DDBJ databases">
        <authorList>
            <person name="Khan S.A."/>
            <person name="Jeon C.O."/>
            <person name="Chun B.H."/>
        </authorList>
    </citation>
    <scope>NUCLEOTIDE SEQUENCE [LARGE SCALE GENOMIC DNA]</scope>
    <source>
        <strain evidence="2 3">S1162</strain>
    </source>
</reference>
<dbReference type="Proteomes" id="UP000566071">
    <property type="component" value="Unassembled WGS sequence"/>
</dbReference>
<organism evidence="2 3">
    <name type="scientific">Mucilaginibacter humi</name>
    <dbReference type="NCBI Taxonomy" id="2732510"/>
    <lineage>
        <taxon>Bacteria</taxon>
        <taxon>Pseudomonadati</taxon>
        <taxon>Bacteroidota</taxon>
        <taxon>Sphingobacteriia</taxon>
        <taxon>Sphingobacteriales</taxon>
        <taxon>Sphingobacteriaceae</taxon>
        <taxon>Mucilaginibacter</taxon>
    </lineage>
</organism>
<dbReference type="RefSeq" id="WP_175270165.1">
    <property type="nucleotide sequence ID" value="NZ_JABFCR010000049.1"/>
</dbReference>
<protein>
    <submittedName>
        <fullName evidence="2">Uncharacterized protein</fullName>
    </submittedName>
</protein>
<feature type="transmembrane region" description="Helical" evidence="1">
    <location>
        <begin position="50"/>
        <end position="71"/>
    </location>
</feature>